<evidence type="ECO:0000313" key="11">
    <source>
        <dbReference type="Proteomes" id="UP001144280"/>
    </source>
</evidence>
<dbReference type="InterPro" id="IPR046348">
    <property type="entry name" value="SIS_dom_sf"/>
</dbReference>
<feature type="domain" description="SIS" evidence="9">
    <location>
        <begin position="501"/>
        <end position="647"/>
    </location>
</feature>
<keyword evidence="5" id="KW-0808">Transferase</keyword>
<dbReference type="InterPro" id="IPR029055">
    <property type="entry name" value="Ntn_hydrolases_N"/>
</dbReference>
<dbReference type="RefSeq" id="WP_281893121.1">
    <property type="nucleotide sequence ID" value="NZ_BSDI01000005.1"/>
</dbReference>
<organism evidence="10 11">
    <name type="scientific">Phytohabitans aurantiacus</name>
    <dbReference type="NCBI Taxonomy" id="3016789"/>
    <lineage>
        <taxon>Bacteria</taxon>
        <taxon>Bacillati</taxon>
        <taxon>Actinomycetota</taxon>
        <taxon>Actinomycetes</taxon>
        <taxon>Micromonosporales</taxon>
        <taxon>Micromonosporaceae</taxon>
    </lineage>
</organism>
<accession>A0ABQ5QQ43</accession>
<name>A0ABQ5QQ43_9ACTN</name>
<keyword evidence="7" id="KW-0315">Glutamine amidotransferase</keyword>
<evidence type="ECO:0000313" key="10">
    <source>
        <dbReference type="EMBL" id="GLH96001.1"/>
    </source>
</evidence>
<dbReference type="PANTHER" id="PTHR10937:SF0">
    <property type="entry name" value="GLUTAMINE--FRUCTOSE-6-PHOSPHATE TRANSAMINASE (ISOMERIZING)"/>
    <property type="match status" value="1"/>
</dbReference>
<dbReference type="Proteomes" id="UP001144280">
    <property type="component" value="Unassembled WGS sequence"/>
</dbReference>
<feature type="domain" description="Glutamine amidotransferase type-2" evidence="8">
    <location>
        <begin position="131"/>
        <end position="420"/>
    </location>
</feature>
<protein>
    <recommendedName>
        <fullName evidence="3">Glutamine--fructose-6-phosphate aminotransferase [isomerizing]</fullName>
        <ecNumber evidence="2">2.6.1.16</ecNumber>
    </recommendedName>
</protein>
<dbReference type="EMBL" id="BSDI01000005">
    <property type="protein sequence ID" value="GLH96001.1"/>
    <property type="molecule type" value="Genomic_DNA"/>
</dbReference>
<evidence type="ECO:0000259" key="9">
    <source>
        <dbReference type="PROSITE" id="PS51464"/>
    </source>
</evidence>
<dbReference type="PROSITE" id="PS51278">
    <property type="entry name" value="GATASE_TYPE_2"/>
    <property type="match status" value="1"/>
</dbReference>
<dbReference type="EC" id="2.6.1.16" evidence="2"/>
<evidence type="ECO:0000256" key="6">
    <source>
        <dbReference type="ARBA" id="ARBA00022737"/>
    </source>
</evidence>
<evidence type="ECO:0000256" key="2">
    <source>
        <dbReference type="ARBA" id="ARBA00012916"/>
    </source>
</evidence>
<dbReference type="CDD" id="cd05008">
    <property type="entry name" value="SIS_GlmS_GlmD_1"/>
    <property type="match status" value="1"/>
</dbReference>
<keyword evidence="4" id="KW-0032">Aminotransferase</keyword>
<keyword evidence="11" id="KW-1185">Reference proteome</keyword>
<dbReference type="InterPro" id="IPR001347">
    <property type="entry name" value="SIS_dom"/>
</dbReference>
<evidence type="ECO:0000256" key="4">
    <source>
        <dbReference type="ARBA" id="ARBA00022576"/>
    </source>
</evidence>
<keyword evidence="6" id="KW-0677">Repeat</keyword>
<reference evidence="10" key="1">
    <citation type="submission" date="2022-12" db="EMBL/GenBank/DDBJ databases">
        <title>New Phytohabitans aurantiacus sp. RD004123 nov., an actinomycete isolated from soil.</title>
        <authorList>
            <person name="Triningsih D.W."/>
            <person name="Harunari E."/>
            <person name="Igarashi Y."/>
        </authorList>
    </citation>
    <scope>NUCLEOTIDE SEQUENCE</scope>
    <source>
        <strain evidence="10">RD004123</strain>
    </source>
</reference>
<evidence type="ECO:0000256" key="1">
    <source>
        <dbReference type="ARBA" id="ARBA00001031"/>
    </source>
</evidence>
<dbReference type="PROSITE" id="PS51464">
    <property type="entry name" value="SIS"/>
    <property type="match status" value="1"/>
</dbReference>
<evidence type="ECO:0000259" key="8">
    <source>
        <dbReference type="PROSITE" id="PS51278"/>
    </source>
</evidence>
<dbReference type="Pfam" id="PF13522">
    <property type="entry name" value="GATase_6"/>
    <property type="match status" value="1"/>
</dbReference>
<proteinExistence type="predicted"/>
<dbReference type="SUPFAM" id="SSF53697">
    <property type="entry name" value="SIS domain"/>
    <property type="match status" value="1"/>
</dbReference>
<evidence type="ECO:0000256" key="7">
    <source>
        <dbReference type="ARBA" id="ARBA00022962"/>
    </source>
</evidence>
<dbReference type="Gene3D" id="3.40.50.10490">
    <property type="entry name" value="Glucose-6-phosphate isomerase like protein, domain 1"/>
    <property type="match status" value="2"/>
</dbReference>
<sequence length="1110" mass="117229">MCGIVTAVPDYGVEREHVSARQVLDVLPGRPGADLAGVEGLEWLVKSLAAAAELYALPAVGHRLVTEPALRDAAVARLSAADGWLDALDRDLDGAGASADALERGQRLALRARDLLWTLRNDRVAAAARAAALAGGQDGEAVRAFLAIDAVLDAVDRLEVRGRDSAGIQIWVTLGDGDISRVPANAYRRQDGDFRHGSVEPFHGGLAFVYKRASVIGRLGENVAFLRGAIAADDDLHAALALPTARATVLAHTRWASVGRVSEANAHPVNSVTRERGPVYAAGVLNGDIDNHLDLRASLGLPTGTEGVSTDAKLIPVMLAGSLGAGTDPVLAMAELVRRSHGSFAIAAQASTDPDRVLLAVKGSGQGLYVGFAPGCFLVASEVYGLVGLTDRYLRLDGTRVDGDESGSHEMGTVVTLDRAGAGTPAALRCYTALGRPVATGDISTTQITTRDVARGPYDHYLVKEMREAPSSFRKSLRGRIARDGDRHHVTLGESALPDAVRRRFVAGDIEEVLFVGQGTAAVACQGIATVVRRLLHPAVSVEAMPASELSAWRLRRDMSAVCVVAVSQSGTTTDTNRTVDMVRSRGAAVLCVVNRRDSDLAHKSDGVLYTSDGRDVEMAVASTKAFYSQVATGVLLGLRIARLLGRLAPELEDTLLRALLEVPRQLAELHGLAPRIAEIARVAIRYPYWTVVGSGPNRVAAEETRIKLSELCYKTISTDAVEDKKHVDLSAESFVLVCAAGTPAGQVRDLTKEVEIFTAHRNAPAVIVDDGIDVRWATDAVVRVPAAHPAFAWILSTAAGHLFSYHIARAIDERADPLRAALSALEASVDAGRVTIGELDHACHELHQFVADAAAGAFRGVLHSDTAIGLSHASQVLQHGNPAGDPVALLRQRLTAGVDELTRSIDSVKHQAKTVTVGTSRDDSGLVDNALTAALADAGGDPEAAGYAVLVALRAFANVVARVDGATRYLLSWPPDGPPTLCVVRKTGAARWLSSRADNGAELSGSKRLAVQSRMPRLVRGRRDGRLVLMVPEPTGARVDALTLLHVGLRETVDAAHLVEVLGLAGGRLEEIRAAVTETAPFFDPAVLAGLPVETVLLASADEVARMVG</sequence>
<evidence type="ECO:0000256" key="5">
    <source>
        <dbReference type="ARBA" id="ARBA00022679"/>
    </source>
</evidence>
<comment type="caution">
    <text evidence="10">The sequence shown here is derived from an EMBL/GenBank/DDBJ whole genome shotgun (WGS) entry which is preliminary data.</text>
</comment>
<dbReference type="InterPro" id="IPR017932">
    <property type="entry name" value="GATase_2_dom"/>
</dbReference>
<dbReference type="Pfam" id="PF01380">
    <property type="entry name" value="SIS"/>
    <property type="match status" value="1"/>
</dbReference>
<dbReference type="InterPro" id="IPR035466">
    <property type="entry name" value="GlmS/AgaS_SIS"/>
</dbReference>
<gene>
    <name evidence="10" type="ORF">Pa4123_12740</name>
</gene>
<comment type="catalytic activity">
    <reaction evidence="1">
        <text>D-fructose 6-phosphate + L-glutamine = D-glucosamine 6-phosphate + L-glutamate</text>
        <dbReference type="Rhea" id="RHEA:13237"/>
        <dbReference type="ChEBI" id="CHEBI:29985"/>
        <dbReference type="ChEBI" id="CHEBI:58359"/>
        <dbReference type="ChEBI" id="CHEBI:58725"/>
        <dbReference type="ChEBI" id="CHEBI:61527"/>
        <dbReference type="EC" id="2.6.1.16"/>
    </reaction>
</comment>
<dbReference type="SUPFAM" id="SSF56235">
    <property type="entry name" value="N-terminal nucleophile aminohydrolases (Ntn hydrolases)"/>
    <property type="match status" value="1"/>
</dbReference>
<dbReference type="PANTHER" id="PTHR10937">
    <property type="entry name" value="GLUCOSAMINE--FRUCTOSE-6-PHOSPHATE AMINOTRANSFERASE, ISOMERIZING"/>
    <property type="match status" value="1"/>
</dbReference>
<dbReference type="Gene3D" id="3.60.20.10">
    <property type="entry name" value="Glutamine Phosphoribosylpyrophosphate, subunit 1, domain 1"/>
    <property type="match status" value="1"/>
</dbReference>
<evidence type="ECO:0000256" key="3">
    <source>
        <dbReference type="ARBA" id="ARBA00016090"/>
    </source>
</evidence>